<evidence type="ECO:0000256" key="4">
    <source>
        <dbReference type="ARBA" id="ARBA00022989"/>
    </source>
</evidence>
<feature type="transmembrane region" description="Helical" evidence="7">
    <location>
        <begin position="131"/>
        <end position="150"/>
    </location>
</feature>
<evidence type="ECO:0000256" key="5">
    <source>
        <dbReference type="ARBA" id="ARBA00023136"/>
    </source>
</evidence>
<evidence type="ECO:0000256" key="6">
    <source>
        <dbReference type="RuleBase" id="RU003943"/>
    </source>
</evidence>
<name>A0A956NH50_UNCEI</name>
<accession>A0A956NH50</accession>
<organism evidence="8 9">
    <name type="scientific">Eiseniibacteriota bacterium</name>
    <dbReference type="NCBI Taxonomy" id="2212470"/>
    <lineage>
        <taxon>Bacteria</taxon>
        <taxon>Candidatus Eiseniibacteriota</taxon>
    </lineage>
</organism>
<dbReference type="AlphaFoldDB" id="A0A956NH50"/>
<dbReference type="InterPro" id="IPR001626">
    <property type="entry name" value="ABC_TroCD"/>
</dbReference>
<feature type="transmembrane region" description="Helical" evidence="7">
    <location>
        <begin position="63"/>
        <end position="81"/>
    </location>
</feature>
<dbReference type="InterPro" id="IPR037294">
    <property type="entry name" value="ABC_BtuC-like"/>
</dbReference>
<feature type="transmembrane region" description="Helical" evidence="7">
    <location>
        <begin position="40"/>
        <end position="57"/>
    </location>
</feature>
<sequence>MAEALSYPFFQRALIAGVLASIACGIVGSFVVVKRITSMSGGLAHAAFGGVGLGLAFGFSPWFGAVGFTLACALVLGAVYHKRPDALEPTISTLWAGGMALGILLVSLAAGPKPDLIGYLFGSILFVPRDYLWLVSVLDLCLLLGLGLLFKELQASVFDEAFAASLGVPTRWLFQLILAASALVIVVLIRVVGIVLVIALLTVPAIVARQWAESLPRMMVGAAAIGTVCTTGGLLASYAFSVASKADVPSGPLVILLAIGIYGLSSLAGALRNRRRNA</sequence>
<evidence type="ECO:0000256" key="7">
    <source>
        <dbReference type="SAM" id="Phobius"/>
    </source>
</evidence>
<dbReference type="Pfam" id="PF00950">
    <property type="entry name" value="ABC-3"/>
    <property type="match status" value="1"/>
</dbReference>
<reference evidence="8" key="2">
    <citation type="journal article" date="2021" name="Microbiome">
        <title>Successional dynamics and alternative stable states in a saline activated sludge microbial community over 9 years.</title>
        <authorList>
            <person name="Wang Y."/>
            <person name="Ye J."/>
            <person name="Ju F."/>
            <person name="Liu L."/>
            <person name="Boyd J.A."/>
            <person name="Deng Y."/>
            <person name="Parks D.H."/>
            <person name="Jiang X."/>
            <person name="Yin X."/>
            <person name="Woodcroft B.J."/>
            <person name="Tyson G.W."/>
            <person name="Hugenholtz P."/>
            <person name="Polz M.F."/>
            <person name="Zhang T."/>
        </authorList>
    </citation>
    <scope>NUCLEOTIDE SEQUENCE</scope>
    <source>
        <strain evidence="8">HKST-UBA02</strain>
    </source>
</reference>
<keyword evidence="6" id="KW-0813">Transport</keyword>
<dbReference type="EMBL" id="JAGQHS010000208">
    <property type="protein sequence ID" value="MCA9758756.1"/>
    <property type="molecule type" value="Genomic_DNA"/>
</dbReference>
<feature type="transmembrane region" description="Helical" evidence="7">
    <location>
        <begin position="180"/>
        <end position="207"/>
    </location>
</feature>
<comment type="caution">
    <text evidence="8">The sequence shown here is derived from an EMBL/GenBank/DDBJ whole genome shotgun (WGS) entry which is preliminary data.</text>
</comment>
<proteinExistence type="inferred from homology"/>
<feature type="transmembrane region" description="Helical" evidence="7">
    <location>
        <begin position="219"/>
        <end position="240"/>
    </location>
</feature>
<protein>
    <submittedName>
        <fullName evidence="8">Metal ABC transporter permease</fullName>
    </submittedName>
</protein>
<dbReference type="SUPFAM" id="SSF81345">
    <property type="entry name" value="ABC transporter involved in vitamin B12 uptake, BtuC"/>
    <property type="match status" value="1"/>
</dbReference>
<feature type="transmembrane region" description="Helical" evidence="7">
    <location>
        <begin position="157"/>
        <end position="174"/>
    </location>
</feature>
<dbReference type="GO" id="GO:0043190">
    <property type="term" value="C:ATP-binding cassette (ABC) transporter complex"/>
    <property type="evidence" value="ECO:0007669"/>
    <property type="project" value="InterPro"/>
</dbReference>
<reference evidence="8" key="1">
    <citation type="submission" date="2020-04" db="EMBL/GenBank/DDBJ databases">
        <authorList>
            <person name="Zhang T."/>
        </authorList>
    </citation>
    <scope>NUCLEOTIDE SEQUENCE</scope>
    <source>
        <strain evidence="8">HKST-UBA02</strain>
    </source>
</reference>
<comment type="similarity">
    <text evidence="2 6">Belongs to the ABC-3 integral membrane protein family.</text>
</comment>
<feature type="transmembrane region" description="Helical" evidence="7">
    <location>
        <begin position="252"/>
        <end position="271"/>
    </location>
</feature>
<evidence type="ECO:0000256" key="2">
    <source>
        <dbReference type="ARBA" id="ARBA00008034"/>
    </source>
</evidence>
<keyword evidence="4 7" id="KW-1133">Transmembrane helix</keyword>
<dbReference type="CDD" id="cd06550">
    <property type="entry name" value="TM_ABC_iron-siderophores_like"/>
    <property type="match status" value="1"/>
</dbReference>
<keyword evidence="5 7" id="KW-0472">Membrane</keyword>
<evidence type="ECO:0000256" key="1">
    <source>
        <dbReference type="ARBA" id="ARBA00004141"/>
    </source>
</evidence>
<comment type="subcellular location">
    <subcellularLocation>
        <location evidence="6">Cell membrane</location>
        <topology evidence="6">Multi-pass membrane protein</topology>
    </subcellularLocation>
    <subcellularLocation>
        <location evidence="1">Membrane</location>
        <topology evidence="1">Multi-pass membrane protein</topology>
    </subcellularLocation>
</comment>
<keyword evidence="3 6" id="KW-0812">Transmembrane</keyword>
<gene>
    <name evidence="8" type="ORF">KDA27_23385</name>
</gene>
<dbReference type="Gene3D" id="1.10.3470.10">
    <property type="entry name" value="ABC transporter involved in vitamin B12 uptake, BtuC"/>
    <property type="match status" value="1"/>
</dbReference>
<feature type="transmembrane region" description="Helical" evidence="7">
    <location>
        <begin position="12"/>
        <end position="33"/>
    </location>
</feature>
<feature type="transmembrane region" description="Helical" evidence="7">
    <location>
        <begin position="93"/>
        <end position="111"/>
    </location>
</feature>
<evidence type="ECO:0000313" key="8">
    <source>
        <dbReference type="EMBL" id="MCA9758756.1"/>
    </source>
</evidence>
<dbReference type="PANTHER" id="PTHR30477:SF18">
    <property type="entry name" value="METAL TRANSPORT SYSTEM MEMBRANE PROTEIN CT_417-RELATED"/>
    <property type="match status" value="1"/>
</dbReference>
<dbReference type="Proteomes" id="UP000739538">
    <property type="component" value="Unassembled WGS sequence"/>
</dbReference>
<dbReference type="GO" id="GO:0010043">
    <property type="term" value="P:response to zinc ion"/>
    <property type="evidence" value="ECO:0007669"/>
    <property type="project" value="TreeGrafter"/>
</dbReference>
<evidence type="ECO:0000313" key="9">
    <source>
        <dbReference type="Proteomes" id="UP000739538"/>
    </source>
</evidence>
<evidence type="ECO:0000256" key="3">
    <source>
        <dbReference type="ARBA" id="ARBA00022692"/>
    </source>
</evidence>
<dbReference type="PANTHER" id="PTHR30477">
    <property type="entry name" value="ABC-TRANSPORTER METAL-BINDING PROTEIN"/>
    <property type="match status" value="1"/>
</dbReference>
<dbReference type="GO" id="GO:0055085">
    <property type="term" value="P:transmembrane transport"/>
    <property type="evidence" value="ECO:0007669"/>
    <property type="project" value="InterPro"/>
</dbReference>